<dbReference type="RefSeq" id="XP_069200527.1">
    <property type="nucleotide sequence ID" value="XM_069346712.1"/>
</dbReference>
<dbReference type="Gene3D" id="1.10.10.10">
    <property type="entry name" value="Winged helix-like DNA-binding domain superfamily/Winged helix DNA-binding domain"/>
    <property type="match status" value="1"/>
</dbReference>
<evidence type="ECO:0000313" key="6">
    <source>
        <dbReference type="Proteomes" id="UP001562354"/>
    </source>
</evidence>
<dbReference type="InterPro" id="IPR036388">
    <property type="entry name" value="WH-like_DNA-bd_sf"/>
</dbReference>
<dbReference type="InterPro" id="IPR006630">
    <property type="entry name" value="La_HTH"/>
</dbReference>
<sequence>MEESMKPVQSKNTCSQDVEQVPPPVEHAEGEAIRRQVEFYFSDGNLPTDAHMLMKTGGLQNLPVSIKHICGFARMRKYKPYRSVVESLKKSTLLDVVENKFLKRKTPLAISPKVAPQTSENNAKNSTQKAVSHIAQAAQGKPWMTKGMLKPTGFEEYYADPPVTPAVFATERELYERRIETAIYRYTSKRKFHQEPAFIFNKFLKYGGIECSPNQFSGGGLGDKELEERNAHDIAAANARHKISEDVTNNEDLWVVDFEGVAKGFLSSLMVLTRLLYASQHEIELTTNILRNFYNYLLHHDVCPEYTDQINAAREICKLADKELLDTILVGRFLPDSFSSAASRIYGGVYANVLSDGQDWDGADNFGGSELDSRDIIVAAVSAYGSEEQYDSVTGSADPEIALQADVIFEVTGTEVADAETFALYEAARETKPFLKTTGKMHCRHWTYPLARRSAVLGRLQGSRLIVETFTLWIENEVLLHVFPGMKIEGVLKGLDNGIVWLDMIYAVSPTFFELLPNEYRAAQKAGQREVAGASDDAL</sequence>
<dbReference type="Pfam" id="PF09692">
    <property type="entry name" value="Arb1"/>
    <property type="match status" value="1"/>
</dbReference>
<reference evidence="5 6" key="1">
    <citation type="submission" date="2024-07" db="EMBL/GenBank/DDBJ databases">
        <title>Draft sequence of the Neodothiora populina.</title>
        <authorList>
            <person name="Drown D.D."/>
            <person name="Schuette U.S."/>
            <person name="Buechlein A.B."/>
            <person name="Rusch D.R."/>
            <person name="Winton L.W."/>
            <person name="Adams G.A."/>
        </authorList>
    </citation>
    <scope>NUCLEOTIDE SEQUENCE [LARGE SCALE GENOMIC DNA]</scope>
    <source>
        <strain evidence="5 6">CPC 39397</strain>
    </source>
</reference>
<dbReference type="SUPFAM" id="SSF46785">
    <property type="entry name" value="Winged helix' DNA-binding domain"/>
    <property type="match status" value="1"/>
</dbReference>
<keyword evidence="1 2" id="KW-0694">RNA-binding</keyword>
<dbReference type="Pfam" id="PF05383">
    <property type="entry name" value="La"/>
    <property type="match status" value="1"/>
</dbReference>
<comment type="caution">
    <text evidence="5">The sequence shown here is derived from an EMBL/GenBank/DDBJ whole genome shotgun (WGS) entry which is preliminary data.</text>
</comment>
<evidence type="ECO:0000259" key="4">
    <source>
        <dbReference type="PROSITE" id="PS50961"/>
    </source>
</evidence>
<organism evidence="5 6">
    <name type="scientific">Neodothiora populina</name>
    <dbReference type="NCBI Taxonomy" id="2781224"/>
    <lineage>
        <taxon>Eukaryota</taxon>
        <taxon>Fungi</taxon>
        <taxon>Dikarya</taxon>
        <taxon>Ascomycota</taxon>
        <taxon>Pezizomycotina</taxon>
        <taxon>Dothideomycetes</taxon>
        <taxon>Dothideomycetidae</taxon>
        <taxon>Dothideales</taxon>
        <taxon>Dothioraceae</taxon>
        <taxon>Neodothiora</taxon>
    </lineage>
</organism>
<dbReference type="Proteomes" id="UP001562354">
    <property type="component" value="Unassembled WGS sequence"/>
</dbReference>
<dbReference type="SMART" id="SM00715">
    <property type="entry name" value="LA"/>
    <property type="match status" value="1"/>
</dbReference>
<accession>A0ABR3PDW4</accession>
<protein>
    <recommendedName>
        <fullName evidence="4">HTH La-type RNA-binding domain-containing protein</fullName>
    </recommendedName>
</protein>
<evidence type="ECO:0000313" key="5">
    <source>
        <dbReference type="EMBL" id="KAL1304252.1"/>
    </source>
</evidence>
<proteinExistence type="predicted"/>
<evidence type="ECO:0000256" key="3">
    <source>
        <dbReference type="SAM" id="MobiDB-lite"/>
    </source>
</evidence>
<gene>
    <name evidence="5" type="ORF">AAFC00_000668</name>
</gene>
<dbReference type="PROSITE" id="PS50961">
    <property type="entry name" value="HTH_LA"/>
    <property type="match status" value="1"/>
</dbReference>
<evidence type="ECO:0000256" key="2">
    <source>
        <dbReference type="PROSITE-ProRule" id="PRU00332"/>
    </source>
</evidence>
<dbReference type="InterPro" id="IPR036390">
    <property type="entry name" value="WH_DNA-bd_sf"/>
</dbReference>
<feature type="compositionally biased region" description="Polar residues" evidence="3">
    <location>
        <begin position="7"/>
        <end position="18"/>
    </location>
</feature>
<name>A0ABR3PDW4_9PEZI</name>
<feature type="domain" description="HTH La-type RNA-binding" evidence="4">
    <location>
        <begin position="23"/>
        <end position="115"/>
    </location>
</feature>
<feature type="region of interest" description="Disordered" evidence="3">
    <location>
        <begin position="1"/>
        <end position="26"/>
    </location>
</feature>
<dbReference type="GeneID" id="95974371"/>
<dbReference type="EMBL" id="JBFMKM010000009">
    <property type="protein sequence ID" value="KAL1304252.1"/>
    <property type="molecule type" value="Genomic_DNA"/>
</dbReference>
<dbReference type="InterPro" id="IPR018606">
    <property type="entry name" value="Arb1"/>
</dbReference>
<evidence type="ECO:0000256" key="1">
    <source>
        <dbReference type="ARBA" id="ARBA00022884"/>
    </source>
</evidence>
<keyword evidence="6" id="KW-1185">Reference proteome</keyword>